<organism evidence="1 2">
    <name type="scientific">Pluteus cervinus</name>
    <dbReference type="NCBI Taxonomy" id="181527"/>
    <lineage>
        <taxon>Eukaryota</taxon>
        <taxon>Fungi</taxon>
        <taxon>Dikarya</taxon>
        <taxon>Basidiomycota</taxon>
        <taxon>Agaricomycotina</taxon>
        <taxon>Agaricomycetes</taxon>
        <taxon>Agaricomycetidae</taxon>
        <taxon>Agaricales</taxon>
        <taxon>Pluteineae</taxon>
        <taxon>Pluteaceae</taxon>
        <taxon>Pluteus</taxon>
    </lineage>
</organism>
<reference evidence="1 2" key="1">
    <citation type="journal article" date="2019" name="Nat. Ecol. Evol.">
        <title>Megaphylogeny resolves global patterns of mushroom evolution.</title>
        <authorList>
            <person name="Varga T."/>
            <person name="Krizsan K."/>
            <person name="Foldi C."/>
            <person name="Dima B."/>
            <person name="Sanchez-Garcia M."/>
            <person name="Sanchez-Ramirez S."/>
            <person name="Szollosi G.J."/>
            <person name="Szarkandi J.G."/>
            <person name="Papp V."/>
            <person name="Albert L."/>
            <person name="Andreopoulos W."/>
            <person name="Angelini C."/>
            <person name="Antonin V."/>
            <person name="Barry K.W."/>
            <person name="Bougher N.L."/>
            <person name="Buchanan P."/>
            <person name="Buyck B."/>
            <person name="Bense V."/>
            <person name="Catcheside P."/>
            <person name="Chovatia M."/>
            <person name="Cooper J."/>
            <person name="Damon W."/>
            <person name="Desjardin D."/>
            <person name="Finy P."/>
            <person name="Geml J."/>
            <person name="Haridas S."/>
            <person name="Hughes K."/>
            <person name="Justo A."/>
            <person name="Karasinski D."/>
            <person name="Kautmanova I."/>
            <person name="Kiss B."/>
            <person name="Kocsube S."/>
            <person name="Kotiranta H."/>
            <person name="LaButti K.M."/>
            <person name="Lechner B.E."/>
            <person name="Liimatainen K."/>
            <person name="Lipzen A."/>
            <person name="Lukacs Z."/>
            <person name="Mihaltcheva S."/>
            <person name="Morgado L.N."/>
            <person name="Niskanen T."/>
            <person name="Noordeloos M.E."/>
            <person name="Ohm R.A."/>
            <person name="Ortiz-Santana B."/>
            <person name="Ovrebo C."/>
            <person name="Racz N."/>
            <person name="Riley R."/>
            <person name="Savchenko A."/>
            <person name="Shiryaev A."/>
            <person name="Soop K."/>
            <person name="Spirin V."/>
            <person name="Szebenyi C."/>
            <person name="Tomsovsky M."/>
            <person name="Tulloss R.E."/>
            <person name="Uehling J."/>
            <person name="Grigoriev I.V."/>
            <person name="Vagvolgyi C."/>
            <person name="Papp T."/>
            <person name="Martin F.M."/>
            <person name="Miettinen O."/>
            <person name="Hibbett D.S."/>
            <person name="Nagy L.G."/>
        </authorList>
    </citation>
    <scope>NUCLEOTIDE SEQUENCE [LARGE SCALE GENOMIC DNA]</scope>
    <source>
        <strain evidence="1 2">NL-1719</strain>
    </source>
</reference>
<evidence type="ECO:0000313" key="2">
    <source>
        <dbReference type="Proteomes" id="UP000308600"/>
    </source>
</evidence>
<dbReference type="EMBL" id="ML208536">
    <property type="protein sequence ID" value="TFK63168.1"/>
    <property type="molecule type" value="Genomic_DNA"/>
</dbReference>
<proteinExistence type="predicted"/>
<protein>
    <submittedName>
        <fullName evidence="1">Ricin B-like lectin</fullName>
    </submittedName>
</protein>
<accession>A0ACD3ABA8</accession>
<dbReference type="Proteomes" id="UP000308600">
    <property type="component" value="Unassembled WGS sequence"/>
</dbReference>
<keyword evidence="2" id="KW-1185">Reference proteome</keyword>
<name>A0ACD3ABA8_9AGAR</name>
<sequence length="151" mass="17109">MTLINGATYRIVNAKSNTSLDLSGADNPFAVIGYDYHGGENQRWTIHHHGRGYSIRSVSGKFLGHHGQLRDDLPVVAVDEEVIWDIQPDADNHNAYRILVPDTPFNVDLSNYGSPDQGTPVALWGRWQPGVNQTWFFEQRKFMCVRLWDIG</sequence>
<gene>
    <name evidence="1" type="ORF">BDN72DRAFT_776191</name>
</gene>
<evidence type="ECO:0000313" key="1">
    <source>
        <dbReference type="EMBL" id="TFK63168.1"/>
    </source>
</evidence>